<evidence type="ECO:0000313" key="3">
    <source>
        <dbReference type="Proteomes" id="UP001458880"/>
    </source>
</evidence>
<evidence type="ECO:0000313" key="2">
    <source>
        <dbReference type="EMBL" id="KAK9744022.1"/>
    </source>
</evidence>
<keyword evidence="3" id="KW-1185">Reference proteome</keyword>
<dbReference type="EMBL" id="JASPKY010000063">
    <property type="protein sequence ID" value="KAK9744022.1"/>
    <property type="molecule type" value="Genomic_DNA"/>
</dbReference>
<name>A0AAW1MCT6_POPJA</name>
<dbReference type="Proteomes" id="UP001458880">
    <property type="component" value="Unassembled WGS sequence"/>
</dbReference>
<keyword evidence="1" id="KW-0732">Signal</keyword>
<dbReference type="AlphaFoldDB" id="A0AAW1MCT6"/>
<sequence>MAFLIAILLVTLAGSIICDNTRLYREHRTYYLLDDRGNENLERYYPNDRYYNDYKISSVGGGGDGGGRGRGILGKILGGGLGGGGGLGLRFGNRGGILEDIIGSVGVDLSSGGGGGIGEGKGSGYLIRRD</sequence>
<feature type="chain" id="PRO_5043990858" description="Glycine-rich protein" evidence="1">
    <location>
        <begin position="19"/>
        <end position="130"/>
    </location>
</feature>
<feature type="signal peptide" evidence="1">
    <location>
        <begin position="1"/>
        <end position="18"/>
    </location>
</feature>
<evidence type="ECO:0008006" key="4">
    <source>
        <dbReference type="Google" id="ProtNLM"/>
    </source>
</evidence>
<evidence type="ECO:0000256" key="1">
    <source>
        <dbReference type="SAM" id="SignalP"/>
    </source>
</evidence>
<accession>A0AAW1MCT6</accession>
<proteinExistence type="predicted"/>
<reference evidence="2 3" key="1">
    <citation type="journal article" date="2024" name="BMC Genomics">
        <title>De novo assembly and annotation of Popillia japonica's genome with initial clues to its potential as an invasive pest.</title>
        <authorList>
            <person name="Cucini C."/>
            <person name="Boschi S."/>
            <person name="Funari R."/>
            <person name="Cardaioli E."/>
            <person name="Iannotti N."/>
            <person name="Marturano G."/>
            <person name="Paoli F."/>
            <person name="Bruttini M."/>
            <person name="Carapelli A."/>
            <person name="Frati F."/>
            <person name="Nardi F."/>
        </authorList>
    </citation>
    <scope>NUCLEOTIDE SEQUENCE [LARGE SCALE GENOMIC DNA]</scope>
    <source>
        <strain evidence="2">DMR45628</strain>
    </source>
</reference>
<gene>
    <name evidence="2" type="ORF">QE152_g8105</name>
</gene>
<protein>
    <recommendedName>
        <fullName evidence="4">Glycine-rich protein</fullName>
    </recommendedName>
</protein>
<comment type="caution">
    <text evidence="2">The sequence shown here is derived from an EMBL/GenBank/DDBJ whole genome shotgun (WGS) entry which is preliminary data.</text>
</comment>
<organism evidence="2 3">
    <name type="scientific">Popillia japonica</name>
    <name type="common">Japanese beetle</name>
    <dbReference type="NCBI Taxonomy" id="7064"/>
    <lineage>
        <taxon>Eukaryota</taxon>
        <taxon>Metazoa</taxon>
        <taxon>Ecdysozoa</taxon>
        <taxon>Arthropoda</taxon>
        <taxon>Hexapoda</taxon>
        <taxon>Insecta</taxon>
        <taxon>Pterygota</taxon>
        <taxon>Neoptera</taxon>
        <taxon>Endopterygota</taxon>
        <taxon>Coleoptera</taxon>
        <taxon>Polyphaga</taxon>
        <taxon>Scarabaeiformia</taxon>
        <taxon>Scarabaeidae</taxon>
        <taxon>Rutelinae</taxon>
        <taxon>Popillia</taxon>
    </lineage>
</organism>